<keyword evidence="1" id="KW-1133">Transmembrane helix</keyword>
<evidence type="ECO:0000313" key="2">
    <source>
        <dbReference type="EMBL" id="MFI1967391.1"/>
    </source>
</evidence>
<comment type="caution">
    <text evidence="2">The sequence shown here is derived from an EMBL/GenBank/DDBJ whole genome shotgun (WGS) entry which is preliminary data.</text>
</comment>
<reference evidence="2 3" key="1">
    <citation type="submission" date="2024-10" db="EMBL/GenBank/DDBJ databases">
        <title>The Natural Products Discovery Center: Release of the First 8490 Sequenced Strains for Exploring Actinobacteria Biosynthetic Diversity.</title>
        <authorList>
            <person name="Kalkreuter E."/>
            <person name="Kautsar S.A."/>
            <person name="Yang D."/>
            <person name="Bader C.D."/>
            <person name="Teijaro C.N."/>
            <person name="Fluegel L."/>
            <person name="Davis C.M."/>
            <person name="Simpson J.R."/>
            <person name="Lauterbach L."/>
            <person name="Steele A.D."/>
            <person name="Gui C."/>
            <person name="Meng S."/>
            <person name="Li G."/>
            <person name="Viehrig K."/>
            <person name="Ye F."/>
            <person name="Su P."/>
            <person name="Kiefer A.F."/>
            <person name="Nichols A."/>
            <person name="Cepeda A.J."/>
            <person name="Yan W."/>
            <person name="Fan B."/>
            <person name="Jiang Y."/>
            <person name="Adhikari A."/>
            <person name="Zheng C.-J."/>
            <person name="Schuster L."/>
            <person name="Cowan T.M."/>
            <person name="Smanski M.J."/>
            <person name="Chevrette M.G."/>
            <person name="De Carvalho L.P.S."/>
            <person name="Shen B."/>
        </authorList>
    </citation>
    <scope>NUCLEOTIDE SEQUENCE [LARGE SCALE GENOMIC DNA]</scope>
    <source>
        <strain evidence="2 3">NPDC020327</strain>
    </source>
</reference>
<gene>
    <name evidence="2" type="ORF">ACH429_25275</name>
</gene>
<keyword evidence="1" id="KW-0472">Membrane</keyword>
<name>A0ABW7UXS0_9ACTN</name>
<proteinExistence type="predicted"/>
<dbReference type="EMBL" id="JBIRWE010000018">
    <property type="protein sequence ID" value="MFI1967391.1"/>
    <property type="molecule type" value="Genomic_DNA"/>
</dbReference>
<keyword evidence="3" id="KW-1185">Reference proteome</keyword>
<dbReference type="Proteomes" id="UP001611548">
    <property type="component" value="Unassembled WGS sequence"/>
</dbReference>
<organism evidence="2 3">
    <name type="scientific">Streptomyces pathocidini</name>
    <dbReference type="NCBI Taxonomy" id="1650571"/>
    <lineage>
        <taxon>Bacteria</taxon>
        <taxon>Bacillati</taxon>
        <taxon>Actinomycetota</taxon>
        <taxon>Actinomycetes</taxon>
        <taxon>Kitasatosporales</taxon>
        <taxon>Streptomycetaceae</taxon>
        <taxon>Streptomyces</taxon>
    </lineage>
</organism>
<evidence type="ECO:0000313" key="3">
    <source>
        <dbReference type="Proteomes" id="UP001611548"/>
    </source>
</evidence>
<feature type="transmembrane region" description="Helical" evidence="1">
    <location>
        <begin position="6"/>
        <end position="26"/>
    </location>
</feature>
<sequence>MLEVLLVIGFFVLFGSIGGFVIWSFVHVRKRDGRSDQQQAELVRFVEERGWSYTPSKPGGGDRYCGSAPFPDKGVNIDVSDYITGEFRGRTFCCFEYRTRGAGTDTGDRQWRFHTVFALTTPTPVPRTSIRRPQALDRLDARMFGGGHVVELGIPAFDEEFRVITDDEPFARTLAGHLAQFLPSDPRAKNAPLQFHGSELTTWHKGRLRPDQIDPQLTFLCDVVDRLPEQAWRTA</sequence>
<dbReference type="RefSeq" id="WP_055471682.1">
    <property type="nucleotide sequence ID" value="NZ_JBIRWE010000018.1"/>
</dbReference>
<evidence type="ECO:0008006" key="4">
    <source>
        <dbReference type="Google" id="ProtNLM"/>
    </source>
</evidence>
<keyword evidence="1" id="KW-0812">Transmembrane</keyword>
<accession>A0ABW7UXS0</accession>
<evidence type="ECO:0000256" key="1">
    <source>
        <dbReference type="SAM" id="Phobius"/>
    </source>
</evidence>
<protein>
    <recommendedName>
        <fullName evidence="4">DUF3137 domain-containing protein</fullName>
    </recommendedName>
</protein>